<dbReference type="OrthoDB" id="6378at10239"/>
<proteinExistence type="inferred from homology"/>
<keyword evidence="20" id="KW-1185">Reference proteome</keyword>
<keyword evidence="6 17" id="KW-0167">Capsid protein</keyword>
<evidence type="ECO:0000256" key="13">
    <source>
        <dbReference type="ARBA" id="ARBA00023136"/>
    </source>
</evidence>
<comment type="similarity">
    <text evidence="4 17">Belongs to the polyomaviruses capsid protein VP2 family.</text>
</comment>
<dbReference type="RefSeq" id="YP_009091979.1">
    <property type="nucleotide sequence ID" value="NC_025259.1"/>
</dbReference>
<evidence type="ECO:0000313" key="19">
    <source>
        <dbReference type="EMBL" id="AIS40921.1"/>
    </source>
</evidence>
<evidence type="ECO:0000256" key="18">
    <source>
        <dbReference type="SAM" id="MobiDB-lite"/>
    </source>
</evidence>
<evidence type="ECO:0000256" key="17">
    <source>
        <dbReference type="PIRNR" id="PIRNR003377"/>
    </source>
</evidence>
<dbReference type="InterPro" id="IPR001070">
    <property type="entry name" value="Polyoma_coat_VP2"/>
</dbReference>
<evidence type="ECO:0000256" key="5">
    <source>
        <dbReference type="ARBA" id="ARBA00022524"/>
    </source>
</evidence>
<dbReference type="KEGG" id="vg:20712857"/>
<evidence type="ECO:0000256" key="10">
    <source>
        <dbReference type="ARBA" id="ARBA00022870"/>
    </source>
</evidence>
<evidence type="ECO:0000256" key="16">
    <source>
        <dbReference type="ARBA" id="ARBA00023296"/>
    </source>
</evidence>
<dbReference type="EMBL" id="KM282376">
    <property type="protein sequence ID" value="AIS40921.1"/>
    <property type="molecule type" value="Genomic_DNA"/>
</dbReference>
<comment type="subcellular location">
    <subcellularLocation>
        <location evidence="3">Host endoplasmic reticulum membrane</location>
    </subcellularLocation>
    <subcellularLocation>
        <location evidence="1">Host nucleus</location>
    </subcellularLocation>
    <subcellularLocation>
        <location evidence="2">Virion</location>
    </subcellularLocation>
</comment>
<organism evidence="19 20">
    <name type="scientific">Sea otter polyomavirus 1</name>
    <dbReference type="NCBI Taxonomy" id="1552409"/>
    <lineage>
        <taxon>Viruses</taxon>
        <taxon>Monodnaviria</taxon>
        <taxon>Shotokuvirae</taxon>
        <taxon>Cossaviricota</taxon>
        <taxon>Papovaviricetes</taxon>
        <taxon>Sepolyvirales</taxon>
        <taxon>Polyomaviridae</taxon>
    </lineage>
</organism>
<evidence type="ECO:0000256" key="2">
    <source>
        <dbReference type="ARBA" id="ARBA00004328"/>
    </source>
</evidence>
<name>A0A097A5G1_9POLY</name>
<keyword evidence="16" id="KW-1160">Virus entry into host cell</keyword>
<keyword evidence="8" id="KW-0519">Myristate</keyword>
<evidence type="ECO:0000256" key="4">
    <source>
        <dbReference type="ARBA" id="ARBA00006444"/>
    </source>
</evidence>
<evidence type="ECO:0000256" key="9">
    <source>
        <dbReference type="ARBA" id="ARBA00022844"/>
    </source>
</evidence>
<keyword evidence="14" id="KW-1038">Host endoplasmic reticulum</keyword>
<evidence type="ECO:0000256" key="1">
    <source>
        <dbReference type="ARBA" id="ARBA00004147"/>
    </source>
</evidence>
<dbReference type="GeneID" id="20712857"/>
<evidence type="ECO:0000256" key="14">
    <source>
        <dbReference type="ARBA" id="ARBA00023184"/>
    </source>
</evidence>
<keyword evidence="13" id="KW-0472">Membrane</keyword>
<keyword evidence="12" id="KW-0238">DNA-binding</keyword>
<keyword evidence="9 17" id="KW-0946">Virion</keyword>
<evidence type="ECO:0000256" key="3">
    <source>
        <dbReference type="ARBA" id="ARBA00004625"/>
    </source>
</evidence>
<protein>
    <recommendedName>
        <fullName evidence="17">Minor capsid protein</fullName>
    </recommendedName>
</protein>
<keyword evidence="15" id="KW-0449">Lipoprotein</keyword>
<dbReference type="Proteomes" id="UP000112478">
    <property type="component" value="Segment"/>
</dbReference>
<keyword evidence="7" id="KW-1048">Host nucleus</keyword>
<evidence type="ECO:0000256" key="8">
    <source>
        <dbReference type="ARBA" id="ARBA00022707"/>
    </source>
</evidence>
<evidence type="ECO:0000256" key="15">
    <source>
        <dbReference type="ARBA" id="ARBA00023288"/>
    </source>
</evidence>
<feature type="region of interest" description="Disordered" evidence="18">
    <location>
        <begin position="285"/>
        <end position="328"/>
    </location>
</feature>
<dbReference type="PIRSF" id="PIRSF003377">
    <property type="entry name" value="Polyoma_coat2"/>
    <property type="match status" value="1"/>
</dbReference>
<evidence type="ECO:0000256" key="7">
    <source>
        <dbReference type="ARBA" id="ARBA00022562"/>
    </source>
</evidence>
<evidence type="ECO:0000256" key="6">
    <source>
        <dbReference type="ARBA" id="ARBA00022561"/>
    </source>
</evidence>
<keyword evidence="10" id="KW-1043">Host membrane</keyword>
<keyword evidence="5" id="KW-1163">Viral penetration into host nucleus</keyword>
<accession>A0A097A5G1</accession>
<dbReference type="GO" id="GO:0046718">
    <property type="term" value="P:symbiont entry into host cell"/>
    <property type="evidence" value="ECO:0007669"/>
    <property type="project" value="UniProtKB-KW"/>
</dbReference>
<dbReference type="GO" id="GO:0042025">
    <property type="term" value="C:host cell nucleus"/>
    <property type="evidence" value="ECO:0007669"/>
    <property type="project" value="UniProtKB-SubCell"/>
</dbReference>
<dbReference type="GO" id="GO:0044167">
    <property type="term" value="C:host cell endoplasmic reticulum membrane"/>
    <property type="evidence" value="ECO:0007669"/>
    <property type="project" value="UniProtKB-SubCell"/>
</dbReference>
<dbReference type="GO" id="GO:0075732">
    <property type="term" value="P:viral penetration into host nucleus"/>
    <property type="evidence" value="ECO:0007669"/>
    <property type="project" value="UniProtKB-KW"/>
</dbReference>
<sequence>MGAALAVLEGLADAIAELVASGIGVEAILTGEAAALVEAQIDSIVALEGFTTAEALTQLGISQEAFSALSTIPQIVSGTSIGAAALSQTAFGISTLVAVGSQYHRNWQHQIPVVNMALQVWYPDFQEMLFPGVNSLVRALHYIDPREWAASLYAQLRDLFGYGPARLGYSTTEVGQATGISFRDSVARLLEEVTWAVSSAPLRTYQFLADYYSSLSHIRPSMVRQIAQSHGPLPSKFIDYKNLDNGPFSGELVDKAPPPGGANQRVTPDWLLPLILDLYGPLNPSWKEEEDDGPQKKIQRTNTRAKAPNKRRNRGSGGQKRARKHSRN</sequence>
<dbReference type="GO" id="GO:0005198">
    <property type="term" value="F:structural molecule activity"/>
    <property type="evidence" value="ECO:0007669"/>
    <property type="project" value="UniProtKB-UniRule"/>
</dbReference>
<evidence type="ECO:0000256" key="12">
    <source>
        <dbReference type="ARBA" id="ARBA00023125"/>
    </source>
</evidence>
<reference evidence="19 20" key="1">
    <citation type="submission" date="2014-08" db="EMBL/GenBank/DDBJ databases">
        <authorList>
            <person name="Ng T.F.F."/>
            <person name="Miller M."/>
            <person name="Kondov N.O."/>
            <person name="Dodd E."/>
            <person name="Deng X."/>
            <person name="Delwart E."/>
        </authorList>
    </citation>
    <scope>NUCLEOTIDE SEQUENCE [LARGE SCALE GENOMIC DNA]</scope>
    <source>
        <strain evidence="19">6831-13</strain>
    </source>
</reference>
<feature type="compositionally biased region" description="Basic residues" evidence="18">
    <location>
        <begin position="307"/>
        <end position="328"/>
    </location>
</feature>
<keyword evidence="11" id="KW-0426">Late protein</keyword>
<evidence type="ECO:0000256" key="11">
    <source>
        <dbReference type="ARBA" id="ARBA00022921"/>
    </source>
</evidence>
<dbReference type="GO" id="GO:0043657">
    <property type="term" value="C:host cell"/>
    <property type="evidence" value="ECO:0007669"/>
    <property type="project" value="GOC"/>
</dbReference>
<dbReference type="Pfam" id="PF00761">
    <property type="entry name" value="Polyoma_coat2"/>
    <property type="match status" value="1"/>
</dbReference>
<evidence type="ECO:0000313" key="20">
    <source>
        <dbReference type="Proteomes" id="UP000112478"/>
    </source>
</evidence>
<dbReference type="GO" id="GO:0019028">
    <property type="term" value="C:viral capsid"/>
    <property type="evidence" value="ECO:0007669"/>
    <property type="project" value="UniProtKB-UniRule"/>
</dbReference>
<dbReference type="GO" id="GO:0003677">
    <property type="term" value="F:DNA binding"/>
    <property type="evidence" value="ECO:0007669"/>
    <property type="project" value="UniProtKB-KW"/>
</dbReference>